<feature type="active site" description="Proton donor/acceptor" evidence="2">
    <location>
        <position position="187"/>
    </location>
</feature>
<sequence>MSDVFDPRHCELGEGALWHPERQCLFWFDILVNRLFGRDGDQALQWQFAENVFAAGWLSRDELLVASETGLWRLNLTSDVRERVAEFPAEPHLRSNDGRADNWIGTMGKRSEQEAGIIWRYYRGEMRAIYPGISIPNAVCFDAGRSLAYFADTRRKTTWHVRLDAEGWPVASPEIFLDLNDAGLSPDGALIDAQGNFWNAQWGACRVACYAPDGREIAVEHFAASRISCPAFGGKDLDLLFATSAFQGMSSDARRDEPNAGATFRAWRSRASFWDNRSPYVVACCIKQGGGLNDR</sequence>
<feature type="domain" description="SMP-30/Gluconolactonase/LRE-like region" evidence="4">
    <location>
        <begin position="12"/>
        <end position="245"/>
    </location>
</feature>
<feature type="binding site" evidence="3">
    <location>
        <position position="137"/>
    </location>
    <ligand>
        <name>a divalent metal cation</name>
        <dbReference type="ChEBI" id="CHEBI:60240"/>
    </ligand>
</feature>
<dbReference type="Proteomes" id="UP000702952">
    <property type="component" value="Unassembled WGS sequence"/>
</dbReference>
<evidence type="ECO:0000256" key="2">
    <source>
        <dbReference type="PIRSR" id="PIRSR605511-1"/>
    </source>
</evidence>
<accession>A0AA44F6R3</accession>
<proteinExistence type="inferred from homology"/>
<dbReference type="AlphaFoldDB" id="A0AA44F6R3"/>
<feature type="binding site" evidence="3">
    <location>
        <position position="14"/>
    </location>
    <ligand>
        <name>a divalent metal cation</name>
        <dbReference type="ChEBI" id="CHEBI:60240"/>
    </ligand>
</feature>
<keyword evidence="3" id="KW-0862">Zinc</keyword>
<dbReference type="PANTHER" id="PTHR10907:SF47">
    <property type="entry name" value="REGUCALCIN"/>
    <property type="match status" value="1"/>
</dbReference>
<keyword evidence="3" id="KW-0479">Metal-binding</keyword>
<evidence type="ECO:0000256" key="1">
    <source>
        <dbReference type="ARBA" id="ARBA00008853"/>
    </source>
</evidence>
<feature type="binding site" evidence="3">
    <location>
        <position position="187"/>
    </location>
    <ligand>
        <name>a divalent metal cation</name>
        <dbReference type="ChEBI" id="CHEBI:60240"/>
    </ligand>
</feature>
<feature type="binding site" evidence="3">
    <location>
        <position position="94"/>
    </location>
    <ligand>
        <name>substrate</name>
    </ligand>
</feature>
<comment type="similarity">
    <text evidence="1">Belongs to the SMP-30/CGR1 family.</text>
</comment>
<dbReference type="Gene3D" id="2.120.10.30">
    <property type="entry name" value="TolB, C-terminal domain"/>
    <property type="match status" value="1"/>
</dbReference>
<dbReference type="InterPro" id="IPR013658">
    <property type="entry name" value="SGL"/>
</dbReference>
<evidence type="ECO:0000256" key="3">
    <source>
        <dbReference type="PIRSR" id="PIRSR605511-2"/>
    </source>
</evidence>
<dbReference type="Pfam" id="PF08450">
    <property type="entry name" value="SGL"/>
    <property type="match status" value="1"/>
</dbReference>
<dbReference type="PRINTS" id="PR01790">
    <property type="entry name" value="SMP30FAMILY"/>
</dbReference>
<feature type="binding site" evidence="3">
    <location>
        <position position="96"/>
    </location>
    <ligand>
        <name>substrate</name>
    </ligand>
</feature>
<comment type="caution">
    <text evidence="5">The sequence shown here is derived from an EMBL/GenBank/DDBJ whole genome shotgun (WGS) entry which is preliminary data.</text>
</comment>
<evidence type="ECO:0000313" key="5">
    <source>
        <dbReference type="EMBL" id="NTC29700.1"/>
    </source>
</evidence>
<name>A0AA44F6R3_AGRTU</name>
<dbReference type="GO" id="GO:0004341">
    <property type="term" value="F:gluconolactonase activity"/>
    <property type="evidence" value="ECO:0007669"/>
    <property type="project" value="TreeGrafter"/>
</dbReference>
<evidence type="ECO:0000313" key="6">
    <source>
        <dbReference type="Proteomes" id="UP000702952"/>
    </source>
</evidence>
<organism evidence="5 6">
    <name type="scientific">Agrobacterium tumefaciens</name>
    <dbReference type="NCBI Taxonomy" id="358"/>
    <lineage>
        <taxon>Bacteria</taxon>
        <taxon>Pseudomonadati</taxon>
        <taxon>Pseudomonadota</taxon>
        <taxon>Alphaproteobacteria</taxon>
        <taxon>Hyphomicrobiales</taxon>
        <taxon>Rhizobiaceae</taxon>
        <taxon>Rhizobium/Agrobacterium group</taxon>
        <taxon>Agrobacterium</taxon>
        <taxon>Agrobacterium tumefaciens complex</taxon>
    </lineage>
</organism>
<dbReference type="PANTHER" id="PTHR10907">
    <property type="entry name" value="REGUCALCIN"/>
    <property type="match status" value="1"/>
</dbReference>
<evidence type="ECO:0000259" key="4">
    <source>
        <dbReference type="Pfam" id="PF08450"/>
    </source>
</evidence>
<dbReference type="InterPro" id="IPR005511">
    <property type="entry name" value="SMP-30"/>
</dbReference>
<protein>
    <submittedName>
        <fullName evidence="5">SMP-30/gluconolactonase/LRE family protein</fullName>
    </submittedName>
</protein>
<dbReference type="GO" id="GO:0005509">
    <property type="term" value="F:calcium ion binding"/>
    <property type="evidence" value="ECO:0007669"/>
    <property type="project" value="TreeGrafter"/>
</dbReference>
<dbReference type="EMBL" id="JAAMAY010000027">
    <property type="protein sequence ID" value="NTC29700.1"/>
    <property type="molecule type" value="Genomic_DNA"/>
</dbReference>
<dbReference type="InterPro" id="IPR011042">
    <property type="entry name" value="6-blade_b-propeller_TolB-like"/>
</dbReference>
<gene>
    <name evidence="5" type="ORF">G6M46_16315</name>
</gene>
<comment type="cofactor">
    <cofactor evidence="3">
        <name>Zn(2+)</name>
        <dbReference type="ChEBI" id="CHEBI:29105"/>
    </cofactor>
    <text evidence="3">Binds 1 divalent metal cation per subunit.</text>
</comment>
<reference evidence="5" key="1">
    <citation type="journal article" date="2020" name="Science">
        <title>Unexpected conservation and global transmission of agrobacterial virulence plasmids.</title>
        <authorList>
            <person name="Weisberg A.J."/>
            <person name="Davis E.W. 2nd"/>
            <person name="Tabima J."/>
            <person name="Belcher M.S."/>
            <person name="Miller M."/>
            <person name="Kuo C.H."/>
            <person name="Loper J.E."/>
            <person name="Grunwald N.J."/>
            <person name="Putnam M.L."/>
            <person name="Chang J.H."/>
        </authorList>
    </citation>
    <scope>NUCLEOTIDE SEQUENCE</scope>
    <source>
        <strain evidence="5">17-1853-1a</strain>
    </source>
</reference>
<dbReference type="GO" id="GO:0019853">
    <property type="term" value="P:L-ascorbic acid biosynthetic process"/>
    <property type="evidence" value="ECO:0007669"/>
    <property type="project" value="TreeGrafter"/>
</dbReference>
<dbReference type="RefSeq" id="WP_174018898.1">
    <property type="nucleotide sequence ID" value="NZ_JAAMAW010000021.1"/>
</dbReference>
<dbReference type="SUPFAM" id="SSF63829">
    <property type="entry name" value="Calcium-dependent phosphotriesterase"/>
    <property type="match status" value="1"/>
</dbReference>